<dbReference type="FunFam" id="1.10.10.10:FF:000186">
    <property type="entry name" value="AsnC family transcriptional regulator"/>
    <property type="match status" value="1"/>
</dbReference>
<proteinExistence type="predicted"/>
<dbReference type="KEGG" id="woc:BA177_05420"/>
<dbReference type="InterPro" id="IPR019885">
    <property type="entry name" value="Tscrpt_reg_HTH_AsnC-type_CS"/>
</dbReference>
<evidence type="ECO:0000313" key="6">
    <source>
        <dbReference type="Proteomes" id="UP000092695"/>
    </source>
</evidence>
<dbReference type="SUPFAM" id="SSF46785">
    <property type="entry name" value="Winged helix' DNA-binding domain"/>
    <property type="match status" value="1"/>
</dbReference>
<dbReference type="InterPro" id="IPR011008">
    <property type="entry name" value="Dimeric_a/b-barrel"/>
</dbReference>
<dbReference type="InterPro" id="IPR019888">
    <property type="entry name" value="Tscrpt_reg_AsnC-like"/>
</dbReference>
<dbReference type="PANTHER" id="PTHR30154">
    <property type="entry name" value="LEUCINE-RESPONSIVE REGULATORY PROTEIN"/>
    <property type="match status" value="1"/>
</dbReference>
<dbReference type="EMBL" id="CP016268">
    <property type="protein sequence ID" value="ANO50718.1"/>
    <property type="molecule type" value="Genomic_DNA"/>
</dbReference>
<dbReference type="Gene3D" id="3.30.70.920">
    <property type="match status" value="1"/>
</dbReference>
<dbReference type="SUPFAM" id="SSF54909">
    <property type="entry name" value="Dimeric alpha+beta barrel"/>
    <property type="match status" value="1"/>
</dbReference>
<evidence type="ECO:0000259" key="4">
    <source>
        <dbReference type="PROSITE" id="PS50956"/>
    </source>
</evidence>
<dbReference type="PROSITE" id="PS00519">
    <property type="entry name" value="HTH_ASNC_1"/>
    <property type="match status" value="1"/>
</dbReference>
<dbReference type="GO" id="GO:0005829">
    <property type="term" value="C:cytosol"/>
    <property type="evidence" value="ECO:0007669"/>
    <property type="project" value="TreeGrafter"/>
</dbReference>
<dbReference type="Pfam" id="PF13412">
    <property type="entry name" value="HTH_24"/>
    <property type="match status" value="1"/>
</dbReference>
<sequence length="152" mass="17396">MLNDKDRAILRELQQDSRVTMQQLASHVGLSASACWRRVRALEEAGVIERYAVQVNARKAGFMLSSMTLVSLERHERHHVDNFVAEILRHPEVLECFATSGEADFHLRVVVEDMDAYNRFLDDFIFKLPGVSQVRSNIVLKEIKADSALPFR</sequence>
<dbReference type="GO" id="GO:0043200">
    <property type="term" value="P:response to amino acid"/>
    <property type="evidence" value="ECO:0007669"/>
    <property type="project" value="TreeGrafter"/>
</dbReference>
<dbReference type="PROSITE" id="PS50956">
    <property type="entry name" value="HTH_ASNC_2"/>
    <property type="match status" value="1"/>
</dbReference>
<dbReference type="GO" id="GO:0006355">
    <property type="term" value="P:regulation of DNA-templated transcription"/>
    <property type="evidence" value="ECO:0007669"/>
    <property type="project" value="UniProtKB-ARBA"/>
</dbReference>
<dbReference type="STRING" id="1548547.BA177_05420"/>
<dbReference type="RefSeq" id="WP_068613874.1">
    <property type="nucleotide sequence ID" value="NZ_CP016268.1"/>
</dbReference>
<dbReference type="InterPro" id="IPR011991">
    <property type="entry name" value="ArsR-like_HTH"/>
</dbReference>
<keyword evidence="3" id="KW-0804">Transcription</keyword>
<dbReference type="PRINTS" id="PR00033">
    <property type="entry name" value="HTHASNC"/>
</dbReference>
<gene>
    <name evidence="5" type="ORF">BA177_05420</name>
</gene>
<dbReference type="InterPro" id="IPR000485">
    <property type="entry name" value="AsnC-type_HTH_dom"/>
</dbReference>
<evidence type="ECO:0000313" key="5">
    <source>
        <dbReference type="EMBL" id="ANO50718.1"/>
    </source>
</evidence>
<dbReference type="PANTHER" id="PTHR30154:SF34">
    <property type="entry name" value="TRANSCRIPTIONAL REGULATOR AZLB"/>
    <property type="match status" value="1"/>
</dbReference>
<feature type="domain" description="HTH asnC-type" evidence="4">
    <location>
        <begin position="2"/>
        <end position="63"/>
    </location>
</feature>
<name>A0A193LE15_9GAMM</name>
<dbReference type="CDD" id="cd00090">
    <property type="entry name" value="HTH_ARSR"/>
    <property type="match status" value="1"/>
</dbReference>
<reference evidence="5 6" key="1">
    <citation type="submission" date="2016-06" db="EMBL/GenBank/DDBJ databases">
        <title>Complete genome sequence of a deep-branching marine Gamma Proteobacterium Woeseia oceani type strain XK5.</title>
        <authorList>
            <person name="Mu D."/>
            <person name="Du Z."/>
        </authorList>
    </citation>
    <scope>NUCLEOTIDE SEQUENCE [LARGE SCALE GENOMIC DNA]</scope>
    <source>
        <strain evidence="5 6">XK5</strain>
    </source>
</reference>
<evidence type="ECO:0000256" key="3">
    <source>
        <dbReference type="ARBA" id="ARBA00023163"/>
    </source>
</evidence>
<dbReference type="SMART" id="SM00344">
    <property type="entry name" value="HTH_ASNC"/>
    <property type="match status" value="1"/>
</dbReference>
<dbReference type="InterPro" id="IPR036390">
    <property type="entry name" value="WH_DNA-bd_sf"/>
</dbReference>
<dbReference type="AlphaFoldDB" id="A0A193LE15"/>
<dbReference type="GO" id="GO:0043565">
    <property type="term" value="F:sequence-specific DNA binding"/>
    <property type="evidence" value="ECO:0007669"/>
    <property type="project" value="InterPro"/>
</dbReference>
<dbReference type="Gene3D" id="1.10.10.10">
    <property type="entry name" value="Winged helix-like DNA-binding domain superfamily/Winged helix DNA-binding domain"/>
    <property type="match status" value="1"/>
</dbReference>
<dbReference type="OrthoDB" id="166264at2"/>
<keyword evidence="6" id="KW-1185">Reference proteome</keyword>
<dbReference type="InterPro" id="IPR019887">
    <property type="entry name" value="Tscrpt_reg_AsnC/Lrp_C"/>
</dbReference>
<protein>
    <submittedName>
        <fullName evidence="5">AsnC family transcriptional regulator</fullName>
    </submittedName>
</protein>
<evidence type="ECO:0000256" key="1">
    <source>
        <dbReference type="ARBA" id="ARBA00023015"/>
    </source>
</evidence>
<keyword evidence="1" id="KW-0805">Transcription regulation</keyword>
<keyword evidence="2" id="KW-0238">DNA-binding</keyword>
<evidence type="ECO:0000256" key="2">
    <source>
        <dbReference type="ARBA" id="ARBA00023125"/>
    </source>
</evidence>
<dbReference type="Proteomes" id="UP000092695">
    <property type="component" value="Chromosome"/>
</dbReference>
<dbReference type="Pfam" id="PF01037">
    <property type="entry name" value="AsnC_trans_reg"/>
    <property type="match status" value="1"/>
</dbReference>
<organism evidence="5 6">
    <name type="scientific">Woeseia oceani</name>
    <dbReference type="NCBI Taxonomy" id="1548547"/>
    <lineage>
        <taxon>Bacteria</taxon>
        <taxon>Pseudomonadati</taxon>
        <taxon>Pseudomonadota</taxon>
        <taxon>Gammaproteobacteria</taxon>
        <taxon>Woeseiales</taxon>
        <taxon>Woeseiaceae</taxon>
        <taxon>Woeseia</taxon>
    </lineage>
</organism>
<dbReference type="InterPro" id="IPR036388">
    <property type="entry name" value="WH-like_DNA-bd_sf"/>
</dbReference>
<accession>A0A193LE15</accession>
<dbReference type="PROSITE" id="PS51257">
    <property type="entry name" value="PROKAR_LIPOPROTEIN"/>
    <property type="match status" value="1"/>
</dbReference>